<dbReference type="SUPFAM" id="SSF51230">
    <property type="entry name" value="Single hybrid motif"/>
    <property type="match status" value="1"/>
</dbReference>
<dbReference type="InterPro" id="IPR000089">
    <property type="entry name" value="Biotin_lipoyl"/>
</dbReference>
<keyword evidence="1" id="KW-0092">Biotin</keyword>
<dbReference type="InterPro" id="IPR011053">
    <property type="entry name" value="Single_hybrid_motif"/>
</dbReference>
<dbReference type="PROSITE" id="PS00188">
    <property type="entry name" value="BIOTIN"/>
    <property type="match status" value="1"/>
</dbReference>
<dbReference type="InterPro" id="IPR001882">
    <property type="entry name" value="Biotin_BS"/>
</dbReference>
<dbReference type="OrthoDB" id="9811735at2"/>
<evidence type="ECO:0000256" key="1">
    <source>
        <dbReference type="ARBA" id="ARBA00023267"/>
    </source>
</evidence>
<evidence type="ECO:0000259" key="2">
    <source>
        <dbReference type="PROSITE" id="PS50968"/>
    </source>
</evidence>
<evidence type="ECO:0000313" key="4">
    <source>
        <dbReference type="Proteomes" id="UP000182624"/>
    </source>
</evidence>
<dbReference type="Pfam" id="PF00364">
    <property type="entry name" value="Biotin_lipoyl"/>
    <property type="match status" value="1"/>
</dbReference>
<dbReference type="RefSeq" id="WP_074891759.1">
    <property type="nucleotide sequence ID" value="NZ_FOXO01000042.1"/>
</dbReference>
<dbReference type="PROSITE" id="PS50968">
    <property type="entry name" value="BIOTINYL_LIPOYL"/>
    <property type="match status" value="1"/>
</dbReference>
<dbReference type="PANTHER" id="PTHR45266">
    <property type="entry name" value="OXALOACETATE DECARBOXYLASE ALPHA CHAIN"/>
    <property type="match status" value="1"/>
</dbReference>
<dbReference type="CDD" id="cd06850">
    <property type="entry name" value="biotinyl_domain"/>
    <property type="match status" value="1"/>
</dbReference>
<accession>A0A1I5Y8W4</accession>
<gene>
    <name evidence="3" type="ORF">SAMN04487928_1427</name>
</gene>
<dbReference type="PANTHER" id="PTHR45266:SF3">
    <property type="entry name" value="OXALOACETATE DECARBOXYLASE ALPHA CHAIN"/>
    <property type="match status" value="1"/>
</dbReference>
<dbReference type="EMBL" id="FOXO01000042">
    <property type="protein sequence ID" value="SFQ40357.1"/>
    <property type="molecule type" value="Genomic_DNA"/>
</dbReference>
<dbReference type="FunFam" id="2.40.50.100:FF:000003">
    <property type="entry name" value="Acetyl-CoA carboxylase biotin carboxyl carrier protein"/>
    <property type="match status" value="1"/>
</dbReference>
<dbReference type="AlphaFoldDB" id="A0A1I5Y8W4"/>
<reference evidence="4" key="1">
    <citation type="submission" date="2016-10" db="EMBL/GenBank/DDBJ databases">
        <authorList>
            <person name="Varghese N."/>
            <person name="Submissions S."/>
        </authorList>
    </citation>
    <scope>NUCLEOTIDE SEQUENCE [LARGE SCALE GENOMIC DNA]</scope>
    <source>
        <strain evidence="4">P18</strain>
    </source>
</reference>
<evidence type="ECO:0000313" key="3">
    <source>
        <dbReference type="EMBL" id="SFQ40357.1"/>
    </source>
</evidence>
<dbReference type="Proteomes" id="UP000182624">
    <property type="component" value="Unassembled WGS sequence"/>
</dbReference>
<organism evidence="3 4">
    <name type="scientific">Butyrivibrio proteoclasticus</name>
    <dbReference type="NCBI Taxonomy" id="43305"/>
    <lineage>
        <taxon>Bacteria</taxon>
        <taxon>Bacillati</taxon>
        <taxon>Bacillota</taxon>
        <taxon>Clostridia</taxon>
        <taxon>Lachnospirales</taxon>
        <taxon>Lachnospiraceae</taxon>
        <taxon>Butyrivibrio</taxon>
    </lineage>
</organism>
<dbReference type="Gene3D" id="2.40.50.100">
    <property type="match status" value="1"/>
</dbReference>
<protein>
    <submittedName>
        <fullName evidence="3">Acetyl-CoA carboxylase biotin carboxyl carrier protein</fullName>
    </submittedName>
</protein>
<name>A0A1I5Y8W4_9FIRM</name>
<keyword evidence="4" id="KW-1185">Reference proteome</keyword>
<sequence>MTNSLKDYEDMFERLSLSELEVHEKDFFLRLKRNLKSSEIVEKEPVANKNEVKNEPEAGEAKAVSGFEVKAPLLGVFNGSVGDKAALKKGDRVSKGDVLCTLEAMKMLNEVKSPVDGTVAKVLANEGDLVEYDQVLFVIE</sequence>
<dbReference type="InterPro" id="IPR050709">
    <property type="entry name" value="Biotin_Carboxyl_Carrier/Decarb"/>
</dbReference>
<proteinExistence type="predicted"/>
<feature type="domain" description="Lipoyl-binding" evidence="2">
    <location>
        <begin position="66"/>
        <end position="140"/>
    </location>
</feature>